<organism evidence="1 2">
    <name type="scientific">Karstenula rhodostoma CBS 690.94</name>
    <dbReference type="NCBI Taxonomy" id="1392251"/>
    <lineage>
        <taxon>Eukaryota</taxon>
        <taxon>Fungi</taxon>
        <taxon>Dikarya</taxon>
        <taxon>Ascomycota</taxon>
        <taxon>Pezizomycotina</taxon>
        <taxon>Dothideomycetes</taxon>
        <taxon>Pleosporomycetidae</taxon>
        <taxon>Pleosporales</taxon>
        <taxon>Massarineae</taxon>
        <taxon>Didymosphaeriaceae</taxon>
        <taxon>Karstenula</taxon>
    </lineage>
</organism>
<accession>A0A9P4PLH2</accession>
<evidence type="ECO:0000313" key="1">
    <source>
        <dbReference type="EMBL" id="KAF2446142.1"/>
    </source>
</evidence>
<sequence length="147" mass="16596">MPRRTWTCRIPICMSDRRRDRTRNALSRIVCRGRPLWRCAAGQSHHSASNRGKGAAKLLRQTQSLTARPAGRRWCSHPPPSFRVAWLWHPFCVLRVAYPVSYLLGGIAVTYLAEHRARLASAPASLPRLHRTASYLSPLATRSSMIA</sequence>
<evidence type="ECO:0000313" key="2">
    <source>
        <dbReference type="Proteomes" id="UP000799764"/>
    </source>
</evidence>
<comment type="caution">
    <text evidence="1">The sequence shown here is derived from an EMBL/GenBank/DDBJ whole genome shotgun (WGS) entry which is preliminary data.</text>
</comment>
<dbReference type="EMBL" id="MU001498">
    <property type="protein sequence ID" value="KAF2446142.1"/>
    <property type="molecule type" value="Genomic_DNA"/>
</dbReference>
<dbReference type="Proteomes" id="UP000799764">
    <property type="component" value="Unassembled WGS sequence"/>
</dbReference>
<dbReference type="AlphaFoldDB" id="A0A9P4PLH2"/>
<reference evidence="1" key="1">
    <citation type="journal article" date="2020" name="Stud. Mycol.">
        <title>101 Dothideomycetes genomes: a test case for predicting lifestyles and emergence of pathogens.</title>
        <authorList>
            <person name="Haridas S."/>
            <person name="Albert R."/>
            <person name="Binder M."/>
            <person name="Bloem J."/>
            <person name="Labutti K."/>
            <person name="Salamov A."/>
            <person name="Andreopoulos B."/>
            <person name="Baker S."/>
            <person name="Barry K."/>
            <person name="Bills G."/>
            <person name="Bluhm B."/>
            <person name="Cannon C."/>
            <person name="Castanera R."/>
            <person name="Culley D."/>
            <person name="Daum C."/>
            <person name="Ezra D."/>
            <person name="Gonzalez J."/>
            <person name="Henrissat B."/>
            <person name="Kuo A."/>
            <person name="Liang C."/>
            <person name="Lipzen A."/>
            <person name="Lutzoni F."/>
            <person name="Magnuson J."/>
            <person name="Mondo S."/>
            <person name="Nolan M."/>
            <person name="Ohm R."/>
            <person name="Pangilinan J."/>
            <person name="Park H.-J."/>
            <person name="Ramirez L."/>
            <person name="Alfaro M."/>
            <person name="Sun H."/>
            <person name="Tritt A."/>
            <person name="Yoshinaga Y."/>
            <person name="Zwiers L.-H."/>
            <person name="Turgeon B."/>
            <person name="Goodwin S."/>
            <person name="Spatafora J."/>
            <person name="Crous P."/>
            <person name="Grigoriev I."/>
        </authorList>
    </citation>
    <scope>NUCLEOTIDE SEQUENCE</scope>
    <source>
        <strain evidence="1">CBS 690.94</strain>
    </source>
</reference>
<gene>
    <name evidence="1" type="ORF">P171DRAFT_252888</name>
</gene>
<keyword evidence="2" id="KW-1185">Reference proteome</keyword>
<name>A0A9P4PLH2_9PLEO</name>
<protein>
    <submittedName>
        <fullName evidence="1">Uncharacterized protein</fullName>
    </submittedName>
</protein>
<proteinExistence type="predicted"/>